<evidence type="ECO:0000256" key="4">
    <source>
        <dbReference type="ARBA" id="ARBA00022989"/>
    </source>
</evidence>
<keyword evidence="9" id="KW-1185">Reference proteome</keyword>
<evidence type="ECO:0000256" key="1">
    <source>
        <dbReference type="ARBA" id="ARBA00004651"/>
    </source>
</evidence>
<reference evidence="9 10" key="1">
    <citation type="submission" date="2017-12" db="EMBL/GenBank/DDBJ databases">
        <authorList>
            <person name="Paulsen S."/>
            <person name="Gram L.K."/>
        </authorList>
    </citation>
    <scope>NUCLEOTIDE SEQUENCE [LARGE SCALE GENOMIC DNA]</scope>
    <source>
        <strain evidence="8 10">S2231</strain>
        <strain evidence="7 9">S2233</strain>
    </source>
</reference>
<keyword evidence="2" id="KW-1003">Cell membrane</keyword>
<reference evidence="8" key="3">
    <citation type="submission" date="2019-09" db="EMBL/GenBank/DDBJ databases">
        <title>Co-occurence of chitin degradation, pigmentation and bioactivity in marine Pseudoalteromonas.</title>
        <authorList>
            <person name="Sonnenschein E.C."/>
            <person name="Bech P.K."/>
        </authorList>
    </citation>
    <scope>NUCLEOTIDE SEQUENCE</scope>
    <source>
        <strain evidence="8">S2231</strain>
    </source>
</reference>
<feature type="transmembrane region" description="Helical" evidence="6">
    <location>
        <begin position="173"/>
        <end position="198"/>
    </location>
</feature>
<dbReference type="PANTHER" id="PTHR30250">
    <property type="entry name" value="PST FAMILY PREDICTED COLANIC ACID TRANSPORTER"/>
    <property type="match status" value="1"/>
</dbReference>
<evidence type="ECO:0000256" key="3">
    <source>
        <dbReference type="ARBA" id="ARBA00022692"/>
    </source>
</evidence>
<dbReference type="Proteomes" id="UP000307706">
    <property type="component" value="Unassembled WGS sequence"/>
</dbReference>
<dbReference type="GO" id="GO:0005886">
    <property type="term" value="C:plasma membrane"/>
    <property type="evidence" value="ECO:0007669"/>
    <property type="project" value="UniProtKB-SubCell"/>
</dbReference>
<dbReference type="PANTHER" id="PTHR30250:SF11">
    <property type="entry name" value="O-ANTIGEN TRANSPORTER-RELATED"/>
    <property type="match status" value="1"/>
</dbReference>
<feature type="transmembrane region" description="Helical" evidence="6">
    <location>
        <begin position="410"/>
        <end position="427"/>
    </location>
</feature>
<feature type="transmembrane region" description="Helical" evidence="6">
    <location>
        <begin position="241"/>
        <end position="261"/>
    </location>
</feature>
<proteinExistence type="predicted"/>
<reference evidence="9 10" key="2">
    <citation type="submission" date="2019-06" db="EMBL/GenBank/DDBJ databases">
        <title>Co-occurence of chitin degradation, pigmentation and bioactivity in marine Pseudoalteromonas.</title>
        <authorList>
            <person name="Sonnenschein E.C."/>
            <person name="Bech P.K."/>
        </authorList>
    </citation>
    <scope>NUCLEOTIDE SEQUENCE [LARGE SCALE GENOMIC DNA]</scope>
    <source>
        <strain evidence="10">S2231</strain>
        <strain evidence="7 9">S2233</strain>
    </source>
</reference>
<dbReference type="InterPro" id="IPR050833">
    <property type="entry name" value="Poly_Biosynth_Transport"/>
</dbReference>
<keyword evidence="5 6" id="KW-0472">Membrane</keyword>
<gene>
    <name evidence="8" type="ORF">CWB96_01645</name>
    <name evidence="7" type="ORF">CWB97_12420</name>
</gene>
<dbReference type="EMBL" id="PNCL01000008">
    <property type="protein sequence ID" value="TMP62384.1"/>
    <property type="molecule type" value="Genomic_DNA"/>
</dbReference>
<dbReference type="OrthoDB" id="9815248at2"/>
<evidence type="ECO:0000256" key="5">
    <source>
        <dbReference type="ARBA" id="ARBA00023136"/>
    </source>
</evidence>
<feature type="transmembrane region" description="Helical" evidence="6">
    <location>
        <begin position="210"/>
        <end position="229"/>
    </location>
</feature>
<dbReference type="Pfam" id="PF13440">
    <property type="entry name" value="Polysacc_synt_3"/>
    <property type="match status" value="1"/>
</dbReference>
<sequence>MGGFKQVAYYGVAILVLKGLGFLMLPIATRILSQDEYGSLNFLVSISAVCSLLLSLGLPELLFRQHFENESERVVFFRDCLVVSLGVCFTFVVIAFLFTEQLISVLPGNVSGLNLRLLSINLFASSVLAIPYSYYRLTDNAKHYCYLAVTHGVLQTTLSIALLFTGFGVVGVMFSGAATAVLILFVSLFLLIPTLANVRASKRQLNSRHGLFLLSILVSSLCLYASNGAENWFIVAQEGESALAVYFVAAQFALMTSFTFEPVRMWWFAKRFDVLANTPAQYGYKALLSLNIGLLLCAVMMVVAPVLFNIALPSTYHGNDIWLIALIMVVVFRHHSDVFNIACYKYDSGVWVSYINAGSAVLIISAFYYSIPVYQIDGVIVSLMAVQFLRSLVFVFVSQRLEHITYEYRVLFIPWASLITISIIAYVQPSYMYFIQSSVVVLLLCNLGRAYRREVLQGLKSLPKRSAYV</sequence>
<comment type="caution">
    <text evidence="8">The sequence shown here is derived from an EMBL/GenBank/DDBJ whole genome shotgun (WGS) entry which is preliminary data.</text>
</comment>
<keyword evidence="3 6" id="KW-0812">Transmembrane</keyword>
<accession>A0A5S3XUI8</accession>
<protein>
    <submittedName>
        <fullName evidence="8">Oligosaccharide translocase</fullName>
    </submittedName>
</protein>
<feature type="transmembrane region" description="Helical" evidence="6">
    <location>
        <begin position="433"/>
        <end position="451"/>
    </location>
</feature>
<feature type="transmembrane region" description="Helical" evidence="6">
    <location>
        <begin position="7"/>
        <end position="28"/>
    </location>
</feature>
<feature type="transmembrane region" description="Helical" evidence="6">
    <location>
        <begin position="40"/>
        <end position="63"/>
    </location>
</feature>
<name>A0A5S3XUI8_9GAMM</name>
<comment type="subcellular location">
    <subcellularLocation>
        <location evidence="1">Cell membrane</location>
        <topology evidence="1">Multi-pass membrane protein</topology>
    </subcellularLocation>
</comment>
<evidence type="ECO:0000256" key="6">
    <source>
        <dbReference type="SAM" id="Phobius"/>
    </source>
</evidence>
<evidence type="ECO:0000313" key="9">
    <source>
        <dbReference type="Proteomes" id="UP000305730"/>
    </source>
</evidence>
<evidence type="ECO:0000313" key="8">
    <source>
        <dbReference type="EMBL" id="TMP62384.1"/>
    </source>
</evidence>
<feature type="transmembrane region" description="Helical" evidence="6">
    <location>
        <begin position="348"/>
        <end position="370"/>
    </location>
</feature>
<evidence type="ECO:0000313" key="10">
    <source>
        <dbReference type="Proteomes" id="UP000307706"/>
    </source>
</evidence>
<keyword evidence="4 6" id="KW-1133">Transmembrane helix</keyword>
<evidence type="ECO:0000256" key="2">
    <source>
        <dbReference type="ARBA" id="ARBA00022475"/>
    </source>
</evidence>
<feature type="transmembrane region" description="Helical" evidence="6">
    <location>
        <begin position="320"/>
        <end position="336"/>
    </location>
</feature>
<dbReference type="Proteomes" id="UP000305730">
    <property type="component" value="Unassembled WGS sequence"/>
</dbReference>
<dbReference type="RefSeq" id="WP_138597266.1">
    <property type="nucleotide sequence ID" value="NZ_PNCK01000042.1"/>
</dbReference>
<dbReference type="EMBL" id="PNCK01000042">
    <property type="protein sequence ID" value="TMP42146.1"/>
    <property type="molecule type" value="Genomic_DNA"/>
</dbReference>
<feature type="transmembrane region" description="Helical" evidence="6">
    <location>
        <begin position="144"/>
        <end position="167"/>
    </location>
</feature>
<evidence type="ECO:0000313" key="7">
    <source>
        <dbReference type="EMBL" id="TMP42146.1"/>
    </source>
</evidence>
<feature type="transmembrane region" description="Helical" evidence="6">
    <location>
        <begin position="75"/>
        <end position="98"/>
    </location>
</feature>
<organism evidence="8 10">
    <name type="scientific">Pseudoalteromonas citrea</name>
    <dbReference type="NCBI Taxonomy" id="43655"/>
    <lineage>
        <taxon>Bacteria</taxon>
        <taxon>Pseudomonadati</taxon>
        <taxon>Pseudomonadota</taxon>
        <taxon>Gammaproteobacteria</taxon>
        <taxon>Alteromonadales</taxon>
        <taxon>Pseudoalteromonadaceae</taxon>
        <taxon>Pseudoalteromonas</taxon>
    </lineage>
</organism>
<dbReference type="AlphaFoldDB" id="A0A5S3XUI8"/>
<feature type="transmembrane region" description="Helical" evidence="6">
    <location>
        <begin position="376"/>
        <end position="398"/>
    </location>
</feature>
<feature type="transmembrane region" description="Helical" evidence="6">
    <location>
        <begin position="118"/>
        <end position="137"/>
    </location>
</feature>
<feature type="transmembrane region" description="Helical" evidence="6">
    <location>
        <begin position="282"/>
        <end position="308"/>
    </location>
</feature>